<dbReference type="Proteomes" id="UP000823388">
    <property type="component" value="Chromosome 6N"/>
</dbReference>
<dbReference type="SUPFAM" id="SSF53098">
    <property type="entry name" value="Ribonuclease H-like"/>
    <property type="match status" value="1"/>
</dbReference>
<protein>
    <recommendedName>
        <fullName evidence="6">BED-type domain-containing protein</fullName>
    </recommendedName>
</protein>
<dbReference type="EMBL" id="CM029048">
    <property type="protein sequence ID" value="KAG2578151.1"/>
    <property type="molecule type" value="Genomic_DNA"/>
</dbReference>
<feature type="compositionally biased region" description="Low complexity" evidence="5">
    <location>
        <begin position="699"/>
        <end position="716"/>
    </location>
</feature>
<gene>
    <name evidence="7" type="ORF">PVAP13_6NG188303</name>
</gene>
<dbReference type="InterPro" id="IPR012337">
    <property type="entry name" value="RNaseH-like_sf"/>
</dbReference>
<evidence type="ECO:0000313" key="7">
    <source>
        <dbReference type="EMBL" id="KAG2578151.1"/>
    </source>
</evidence>
<sequence length="740" mass="83735">MSQPEQHGGNTASASVPQETSTHVTINSDDPAWAHCFCPDIKKKHSLQCKYCDKMVNAGITRMKYHLANIGGNNVSKCRLVPADVKEEMADLLSKKIGEKEQKRKEQERVREGIDLDHSDGDEEVSEDGNEVIVLQPTRVSRSSTSRAVAGDVTIEKFYKPSTIEESITTQKREERRDRACEYICQFFYEASIPHNTVNLPSFAHMLEAIGSFGKGLRGPSAYEMSVPFLKKRKQKVLATFKNHQESWQQTGCTVMTDAWKDRKGRGVMNLVVHSAHGVCFLDSVECSSARKDGKYIFDLVDKCIEDIGEENVVQVVTDNASVNNGCAAHCLDLMLEDIGKHGPVEETIASVRQVTTFLYAHTRVLDLMRKFLGKDLVRSGITRFATAYLNLKSMQDNKKELTRLFRSDELNELGYLKKAKGKKANKVPLANVLRRMDSDIPAMGFFHASMLEAKKEIAERFDNDESKFKVAWDIIDKRWDNKLKTPLHLAGYYLNPYYYYPKKSEIELAGTFRAAVIDCVTKLVDDEQTQDNIIEEINVYQEQTESFGHEIAIRQRRNKNFNLGAPSLRILAMRILNLTCSSSACERNWSVFEQRRNRLGHDRMRDLVFVKFNSKLQQKRENKSRDPIEKEIDDVLADNSNEFITGLVPANEEEKEVPESANDGARTSQSQGVSISQPQAKRKRHVPVRPRKKKLRSLKSLLSDDSEKAAASASSDESETDQDADISMEMNTSDSTGDD</sequence>
<dbReference type="PROSITE" id="PS50808">
    <property type="entry name" value="ZF_BED"/>
    <property type="match status" value="1"/>
</dbReference>
<evidence type="ECO:0000256" key="1">
    <source>
        <dbReference type="ARBA" id="ARBA00022723"/>
    </source>
</evidence>
<feature type="compositionally biased region" description="Acidic residues" evidence="5">
    <location>
        <begin position="717"/>
        <end position="727"/>
    </location>
</feature>
<dbReference type="InterPro" id="IPR003656">
    <property type="entry name" value="Znf_BED"/>
</dbReference>
<feature type="compositionally biased region" description="Acidic residues" evidence="5">
    <location>
        <begin position="120"/>
        <end position="129"/>
    </location>
</feature>
<keyword evidence="2 4" id="KW-0863">Zinc-finger</keyword>
<dbReference type="AlphaFoldDB" id="A0A8T0QY87"/>
<accession>A0A8T0QY87</accession>
<evidence type="ECO:0000256" key="3">
    <source>
        <dbReference type="ARBA" id="ARBA00022833"/>
    </source>
</evidence>
<dbReference type="GO" id="GO:0008270">
    <property type="term" value="F:zinc ion binding"/>
    <property type="evidence" value="ECO:0007669"/>
    <property type="project" value="UniProtKB-KW"/>
</dbReference>
<evidence type="ECO:0000259" key="6">
    <source>
        <dbReference type="PROSITE" id="PS50808"/>
    </source>
</evidence>
<name>A0A8T0QY87_PANVG</name>
<dbReference type="GO" id="GO:0003677">
    <property type="term" value="F:DNA binding"/>
    <property type="evidence" value="ECO:0007669"/>
    <property type="project" value="InterPro"/>
</dbReference>
<keyword evidence="3" id="KW-0862">Zinc</keyword>
<feature type="region of interest" description="Disordered" evidence="5">
    <location>
        <begin position="99"/>
        <end position="129"/>
    </location>
</feature>
<evidence type="ECO:0000256" key="4">
    <source>
        <dbReference type="PROSITE-ProRule" id="PRU00027"/>
    </source>
</evidence>
<dbReference type="PANTHER" id="PTHR32166">
    <property type="entry name" value="OSJNBA0013A04.12 PROTEIN"/>
    <property type="match status" value="1"/>
</dbReference>
<keyword evidence="8" id="KW-1185">Reference proteome</keyword>
<evidence type="ECO:0000256" key="5">
    <source>
        <dbReference type="SAM" id="MobiDB-lite"/>
    </source>
</evidence>
<comment type="caution">
    <text evidence="7">The sequence shown here is derived from an EMBL/GenBank/DDBJ whole genome shotgun (WGS) entry which is preliminary data.</text>
</comment>
<feature type="compositionally biased region" description="Basic residues" evidence="5">
    <location>
        <begin position="681"/>
        <end position="698"/>
    </location>
</feature>
<evidence type="ECO:0000313" key="8">
    <source>
        <dbReference type="Proteomes" id="UP000823388"/>
    </source>
</evidence>
<keyword evidence="1" id="KW-0479">Metal-binding</keyword>
<feature type="region of interest" description="Disordered" evidence="5">
    <location>
        <begin position="648"/>
        <end position="740"/>
    </location>
</feature>
<organism evidence="7 8">
    <name type="scientific">Panicum virgatum</name>
    <name type="common">Blackwell switchgrass</name>
    <dbReference type="NCBI Taxonomy" id="38727"/>
    <lineage>
        <taxon>Eukaryota</taxon>
        <taxon>Viridiplantae</taxon>
        <taxon>Streptophyta</taxon>
        <taxon>Embryophyta</taxon>
        <taxon>Tracheophyta</taxon>
        <taxon>Spermatophyta</taxon>
        <taxon>Magnoliopsida</taxon>
        <taxon>Liliopsida</taxon>
        <taxon>Poales</taxon>
        <taxon>Poaceae</taxon>
        <taxon>PACMAD clade</taxon>
        <taxon>Panicoideae</taxon>
        <taxon>Panicodae</taxon>
        <taxon>Paniceae</taxon>
        <taxon>Panicinae</taxon>
        <taxon>Panicum</taxon>
        <taxon>Panicum sect. Hiantes</taxon>
    </lineage>
</organism>
<feature type="compositionally biased region" description="Polar residues" evidence="5">
    <location>
        <begin position="730"/>
        <end position="740"/>
    </location>
</feature>
<dbReference type="InterPro" id="IPR007021">
    <property type="entry name" value="DUF659"/>
</dbReference>
<evidence type="ECO:0000256" key="2">
    <source>
        <dbReference type="ARBA" id="ARBA00022771"/>
    </source>
</evidence>
<dbReference type="Pfam" id="PF04937">
    <property type="entry name" value="DUF659"/>
    <property type="match status" value="1"/>
</dbReference>
<feature type="region of interest" description="Disordered" evidence="5">
    <location>
        <begin position="1"/>
        <end position="26"/>
    </location>
</feature>
<feature type="compositionally biased region" description="Polar residues" evidence="5">
    <location>
        <begin position="666"/>
        <end position="680"/>
    </location>
</feature>
<feature type="compositionally biased region" description="Basic and acidic residues" evidence="5">
    <location>
        <begin position="99"/>
        <end position="119"/>
    </location>
</feature>
<reference evidence="7 8" key="1">
    <citation type="submission" date="2020-05" db="EMBL/GenBank/DDBJ databases">
        <title>WGS assembly of Panicum virgatum.</title>
        <authorList>
            <person name="Lovell J.T."/>
            <person name="Jenkins J."/>
            <person name="Shu S."/>
            <person name="Juenger T.E."/>
            <person name="Schmutz J."/>
        </authorList>
    </citation>
    <scope>NUCLEOTIDE SEQUENCE [LARGE SCALE GENOMIC DNA]</scope>
    <source>
        <strain evidence="8">cv. AP13</strain>
    </source>
</reference>
<feature type="domain" description="BED-type" evidence="6">
    <location>
        <begin position="27"/>
        <end position="85"/>
    </location>
</feature>
<dbReference type="PANTHER" id="PTHR32166:SF74">
    <property type="entry name" value="OS05G0256350 PROTEIN"/>
    <property type="match status" value="1"/>
</dbReference>
<proteinExistence type="predicted"/>